<name>A0A5E4WZY7_9BURK</name>
<dbReference type="AlphaFoldDB" id="A0A5E4WZY7"/>
<evidence type="ECO:0000256" key="3">
    <source>
        <dbReference type="ARBA" id="ARBA00023163"/>
    </source>
</evidence>
<gene>
    <name evidence="5" type="ORF">PCE31106_03569</name>
</gene>
<evidence type="ECO:0000256" key="2">
    <source>
        <dbReference type="ARBA" id="ARBA00023125"/>
    </source>
</evidence>
<evidence type="ECO:0000313" key="5">
    <source>
        <dbReference type="EMBL" id="VVE29584.1"/>
    </source>
</evidence>
<dbReference type="Gene3D" id="1.20.120.530">
    <property type="entry name" value="GntR ligand-binding domain-like"/>
    <property type="match status" value="1"/>
</dbReference>
<feature type="domain" description="HTH gntR-type" evidence="4">
    <location>
        <begin position="9"/>
        <end position="76"/>
    </location>
</feature>
<dbReference type="InterPro" id="IPR036390">
    <property type="entry name" value="WH_DNA-bd_sf"/>
</dbReference>
<proteinExistence type="predicted"/>
<evidence type="ECO:0000313" key="6">
    <source>
        <dbReference type="Proteomes" id="UP000384354"/>
    </source>
</evidence>
<dbReference type="PANTHER" id="PTHR43537">
    <property type="entry name" value="TRANSCRIPTIONAL REGULATOR, GNTR FAMILY"/>
    <property type="match status" value="1"/>
</dbReference>
<sequence length="223" mass="24942">MMDCTKTAEPLRRKTEDALRDAIVGGTFLPGTRLKERVLTDMFGVSRTSLREALRQIESEGLITLEPNRGPVVATLTYEDAEEIYEVRGMLETHACVAFCQRASKAQMNSLKVIFAAIETACRQGDIESVLLHSAEYYQVIKEGCGNRILRKMLSQIHNRTNILRRLSLSQPGRMADTLAELQELTDAINARDESAAGKASTHHVRQAGRIALRAMRDRLKIT</sequence>
<dbReference type="EMBL" id="CABPSL010000015">
    <property type="protein sequence ID" value="VVE29584.1"/>
    <property type="molecule type" value="Genomic_DNA"/>
</dbReference>
<dbReference type="InterPro" id="IPR036388">
    <property type="entry name" value="WH-like_DNA-bd_sf"/>
</dbReference>
<keyword evidence="1" id="KW-0805">Transcription regulation</keyword>
<dbReference type="PRINTS" id="PR00035">
    <property type="entry name" value="HTHGNTR"/>
</dbReference>
<dbReference type="Gene3D" id="1.10.10.10">
    <property type="entry name" value="Winged helix-like DNA-binding domain superfamily/Winged helix DNA-binding domain"/>
    <property type="match status" value="1"/>
</dbReference>
<dbReference type="Proteomes" id="UP000384354">
    <property type="component" value="Unassembled WGS sequence"/>
</dbReference>
<keyword evidence="2" id="KW-0238">DNA-binding</keyword>
<dbReference type="Pfam" id="PF07729">
    <property type="entry name" value="FCD"/>
    <property type="match status" value="1"/>
</dbReference>
<dbReference type="InterPro" id="IPR000524">
    <property type="entry name" value="Tscrpt_reg_HTH_GntR"/>
</dbReference>
<dbReference type="SMART" id="SM00345">
    <property type="entry name" value="HTH_GNTR"/>
    <property type="match status" value="1"/>
</dbReference>
<dbReference type="SMART" id="SM00895">
    <property type="entry name" value="FCD"/>
    <property type="match status" value="1"/>
</dbReference>
<dbReference type="PANTHER" id="PTHR43537:SF24">
    <property type="entry name" value="GLUCONATE OPERON TRANSCRIPTIONAL REPRESSOR"/>
    <property type="match status" value="1"/>
</dbReference>
<dbReference type="Pfam" id="PF00392">
    <property type="entry name" value="GntR"/>
    <property type="match status" value="1"/>
</dbReference>
<keyword evidence="3" id="KW-0804">Transcription</keyword>
<reference evidence="5 6" key="1">
    <citation type="submission" date="2019-08" db="EMBL/GenBank/DDBJ databases">
        <authorList>
            <person name="Peeters C."/>
        </authorList>
    </citation>
    <scope>NUCLEOTIDE SEQUENCE [LARGE SCALE GENOMIC DNA]</scope>
    <source>
        <strain evidence="5 6">LMG 31106</strain>
    </source>
</reference>
<evidence type="ECO:0000259" key="4">
    <source>
        <dbReference type="PROSITE" id="PS50949"/>
    </source>
</evidence>
<dbReference type="SUPFAM" id="SSF48008">
    <property type="entry name" value="GntR ligand-binding domain-like"/>
    <property type="match status" value="1"/>
</dbReference>
<evidence type="ECO:0000256" key="1">
    <source>
        <dbReference type="ARBA" id="ARBA00023015"/>
    </source>
</evidence>
<dbReference type="InterPro" id="IPR008920">
    <property type="entry name" value="TF_FadR/GntR_C"/>
</dbReference>
<dbReference type="PROSITE" id="PS50949">
    <property type="entry name" value="HTH_GNTR"/>
    <property type="match status" value="1"/>
</dbReference>
<dbReference type="GO" id="GO:0003677">
    <property type="term" value="F:DNA binding"/>
    <property type="evidence" value="ECO:0007669"/>
    <property type="project" value="UniProtKB-KW"/>
</dbReference>
<protein>
    <submittedName>
        <fullName evidence="5">GntR family transcriptional regulator</fullName>
    </submittedName>
</protein>
<dbReference type="InterPro" id="IPR011711">
    <property type="entry name" value="GntR_C"/>
</dbReference>
<accession>A0A5E4WZY7</accession>
<organism evidence="5 6">
    <name type="scientific">Pandoraea cepalis</name>
    <dbReference type="NCBI Taxonomy" id="2508294"/>
    <lineage>
        <taxon>Bacteria</taxon>
        <taxon>Pseudomonadati</taxon>
        <taxon>Pseudomonadota</taxon>
        <taxon>Betaproteobacteria</taxon>
        <taxon>Burkholderiales</taxon>
        <taxon>Burkholderiaceae</taxon>
        <taxon>Pandoraea</taxon>
    </lineage>
</organism>
<dbReference type="CDD" id="cd07377">
    <property type="entry name" value="WHTH_GntR"/>
    <property type="match status" value="1"/>
</dbReference>
<dbReference type="SUPFAM" id="SSF46785">
    <property type="entry name" value="Winged helix' DNA-binding domain"/>
    <property type="match status" value="1"/>
</dbReference>
<dbReference type="GO" id="GO:0003700">
    <property type="term" value="F:DNA-binding transcription factor activity"/>
    <property type="evidence" value="ECO:0007669"/>
    <property type="project" value="InterPro"/>
</dbReference>